<dbReference type="Ensembl" id="ENSSRHT00000025772.1">
    <property type="protein sequence ID" value="ENSSRHP00000025020.1"/>
    <property type="gene ID" value="ENSSRHG00000013110.1"/>
</dbReference>
<name>A0A673HHG2_9TELE</name>
<dbReference type="PANTHER" id="PTHR10082">
    <property type="entry name" value="INTEGRIN BETA SUBUNIT"/>
    <property type="match status" value="1"/>
</dbReference>
<dbReference type="PANTHER" id="PTHR10082:SF9">
    <property type="entry name" value="INTEGRIN BETA-8"/>
    <property type="match status" value="1"/>
</dbReference>
<keyword evidence="9 15" id="KW-0130">Cell adhesion</keyword>
<evidence type="ECO:0000256" key="9">
    <source>
        <dbReference type="ARBA" id="ARBA00022889"/>
    </source>
</evidence>
<evidence type="ECO:0000256" key="7">
    <source>
        <dbReference type="ARBA" id="ARBA00022737"/>
    </source>
</evidence>
<dbReference type="Proteomes" id="UP000472270">
    <property type="component" value="Unassembled WGS sequence"/>
</dbReference>
<dbReference type="GO" id="GO:0008305">
    <property type="term" value="C:integrin complex"/>
    <property type="evidence" value="ECO:0007669"/>
    <property type="project" value="TreeGrafter"/>
</dbReference>
<dbReference type="InterPro" id="IPR015812">
    <property type="entry name" value="Integrin_bsu"/>
</dbReference>
<evidence type="ECO:0000313" key="17">
    <source>
        <dbReference type="Ensembl" id="ENSSRHP00000025020.1"/>
    </source>
</evidence>
<dbReference type="Pfam" id="PF00362">
    <property type="entry name" value="Integrin_beta"/>
    <property type="match status" value="1"/>
</dbReference>
<keyword evidence="12" id="KW-0472">Membrane</keyword>
<dbReference type="SUPFAM" id="SSF53300">
    <property type="entry name" value="vWA-like"/>
    <property type="match status" value="1"/>
</dbReference>
<reference evidence="17" key="2">
    <citation type="submission" date="2025-09" db="UniProtKB">
        <authorList>
            <consortium name="Ensembl"/>
        </authorList>
    </citation>
    <scope>IDENTIFICATION</scope>
</reference>
<evidence type="ECO:0000313" key="18">
    <source>
        <dbReference type="Proteomes" id="UP000472270"/>
    </source>
</evidence>
<dbReference type="InterPro" id="IPR013111">
    <property type="entry name" value="EGF_extracell"/>
</dbReference>
<dbReference type="InterPro" id="IPR057073">
    <property type="entry name" value="EGF_integrin_2"/>
</dbReference>
<dbReference type="PROSITE" id="PS00243">
    <property type="entry name" value="I_EGF_1"/>
    <property type="match status" value="2"/>
</dbReference>
<dbReference type="SMART" id="SM00187">
    <property type="entry name" value="INB"/>
    <property type="match status" value="1"/>
</dbReference>
<dbReference type="Gene3D" id="2.10.25.10">
    <property type="entry name" value="Laminin"/>
    <property type="match status" value="3"/>
</dbReference>
<keyword evidence="11 15" id="KW-0401">Integrin</keyword>
<evidence type="ECO:0000256" key="4">
    <source>
        <dbReference type="ARBA" id="ARBA00022536"/>
    </source>
</evidence>
<dbReference type="FunFam" id="3.40.50.410:FF:000002">
    <property type="entry name" value="Integrin beta"/>
    <property type="match status" value="1"/>
</dbReference>
<evidence type="ECO:0000259" key="16">
    <source>
        <dbReference type="PROSITE" id="PS00022"/>
    </source>
</evidence>
<dbReference type="Pfam" id="PF23106">
    <property type="entry name" value="EGF_Teneurin"/>
    <property type="match status" value="1"/>
</dbReference>
<dbReference type="PROSITE" id="PS00022">
    <property type="entry name" value="EGF_1"/>
    <property type="match status" value="1"/>
</dbReference>
<evidence type="ECO:0000256" key="2">
    <source>
        <dbReference type="ARBA" id="ARBA00007449"/>
    </source>
</evidence>
<evidence type="ECO:0000256" key="10">
    <source>
        <dbReference type="ARBA" id="ARBA00022989"/>
    </source>
</evidence>
<proteinExistence type="inferred from homology"/>
<dbReference type="InterPro" id="IPR002369">
    <property type="entry name" value="Integrin_bsu_VWA"/>
</dbReference>
<dbReference type="GO" id="GO:0009986">
    <property type="term" value="C:cell surface"/>
    <property type="evidence" value="ECO:0007669"/>
    <property type="project" value="TreeGrafter"/>
</dbReference>
<dbReference type="SUPFAM" id="SSF103575">
    <property type="entry name" value="Plexin repeat"/>
    <property type="match status" value="1"/>
</dbReference>
<accession>A0A673HHG2</accession>
<dbReference type="SUPFAM" id="SSF69179">
    <property type="entry name" value="Integrin domains"/>
    <property type="match status" value="1"/>
</dbReference>
<dbReference type="InterPro" id="IPR000742">
    <property type="entry name" value="EGF"/>
</dbReference>
<keyword evidence="3" id="KW-1003">Cell membrane</keyword>
<keyword evidence="13" id="KW-1015">Disulfide bond</keyword>
<feature type="domain" description="EGF-like" evidence="16">
    <location>
        <begin position="446"/>
        <end position="457"/>
    </location>
</feature>
<dbReference type="Gene3D" id="3.40.50.410">
    <property type="entry name" value="von Willebrand factor, type A domain"/>
    <property type="match status" value="1"/>
</dbReference>
<evidence type="ECO:0000256" key="3">
    <source>
        <dbReference type="ARBA" id="ARBA00022475"/>
    </source>
</evidence>
<comment type="subcellular location">
    <subcellularLocation>
        <location evidence="1 15">Cell membrane</location>
        <topology evidence="1 15">Single-pass type I membrane protein</topology>
    </subcellularLocation>
</comment>
<gene>
    <name evidence="17" type="primary">itgb8</name>
</gene>
<evidence type="ECO:0000256" key="14">
    <source>
        <dbReference type="ARBA" id="ARBA00023180"/>
    </source>
</evidence>
<evidence type="ECO:0000256" key="8">
    <source>
        <dbReference type="ARBA" id="ARBA00022842"/>
    </source>
</evidence>
<dbReference type="FunFam" id="2.10.25.10:FF:000043">
    <property type="entry name" value="Integrin beta"/>
    <property type="match status" value="1"/>
</dbReference>
<keyword evidence="5 15" id="KW-0812">Transmembrane</keyword>
<evidence type="ECO:0000256" key="1">
    <source>
        <dbReference type="ARBA" id="ARBA00004251"/>
    </source>
</evidence>
<dbReference type="SUPFAM" id="SSF57196">
    <property type="entry name" value="EGF/Laminin"/>
    <property type="match status" value="2"/>
</dbReference>
<organism evidence="17 18">
    <name type="scientific">Sinocyclocheilus rhinocerous</name>
    <dbReference type="NCBI Taxonomy" id="307959"/>
    <lineage>
        <taxon>Eukaryota</taxon>
        <taxon>Metazoa</taxon>
        <taxon>Chordata</taxon>
        <taxon>Craniata</taxon>
        <taxon>Vertebrata</taxon>
        <taxon>Euteleostomi</taxon>
        <taxon>Actinopterygii</taxon>
        <taxon>Neopterygii</taxon>
        <taxon>Teleostei</taxon>
        <taxon>Ostariophysi</taxon>
        <taxon>Cypriniformes</taxon>
        <taxon>Cyprinidae</taxon>
        <taxon>Cyprininae</taxon>
        <taxon>Sinocyclocheilus</taxon>
    </lineage>
</organism>
<dbReference type="Pfam" id="PF23105">
    <property type="entry name" value="EGF_integrin"/>
    <property type="match status" value="1"/>
</dbReference>
<evidence type="ECO:0000256" key="11">
    <source>
        <dbReference type="ARBA" id="ARBA00023037"/>
    </source>
</evidence>
<reference evidence="17" key="1">
    <citation type="submission" date="2025-08" db="UniProtKB">
        <authorList>
            <consortium name="Ensembl"/>
        </authorList>
    </citation>
    <scope>IDENTIFICATION</scope>
</reference>
<dbReference type="FunFam" id="2.10.25.10:FF:000076">
    <property type="entry name" value="Integrin beta"/>
    <property type="match status" value="1"/>
</dbReference>
<keyword evidence="10" id="KW-1133">Transmembrane helix</keyword>
<dbReference type="Pfam" id="PF07974">
    <property type="entry name" value="EGF_2"/>
    <property type="match status" value="1"/>
</dbReference>
<keyword evidence="6" id="KW-0732">Signal</keyword>
<dbReference type="AlphaFoldDB" id="A0A673HHG2"/>
<keyword evidence="18" id="KW-1185">Reference proteome</keyword>
<dbReference type="InterPro" id="IPR032695">
    <property type="entry name" value="Integrin_dom_sf"/>
</dbReference>
<evidence type="ECO:0000256" key="13">
    <source>
        <dbReference type="ARBA" id="ARBA00023157"/>
    </source>
</evidence>
<evidence type="ECO:0000256" key="5">
    <source>
        <dbReference type="ARBA" id="ARBA00022692"/>
    </source>
</evidence>
<dbReference type="PRINTS" id="PR01186">
    <property type="entry name" value="INTEGRINB"/>
</dbReference>
<dbReference type="GO" id="GO:0005925">
    <property type="term" value="C:focal adhesion"/>
    <property type="evidence" value="ECO:0007669"/>
    <property type="project" value="TreeGrafter"/>
</dbReference>
<dbReference type="GO" id="GO:0007229">
    <property type="term" value="P:integrin-mediated signaling pathway"/>
    <property type="evidence" value="ECO:0007669"/>
    <property type="project" value="UniProtKB-KW"/>
</dbReference>
<protein>
    <recommendedName>
        <fullName evidence="15">Integrin beta</fullName>
    </recommendedName>
</protein>
<evidence type="ECO:0000256" key="6">
    <source>
        <dbReference type="ARBA" id="ARBA00022729"/>
    </source>
</evidence>
<evidence type="ECO:0000256" key="12">
    <source>
        <dbReference type="ARBA" id="ARBA00023136"/>
    </source>
</evidence>
<keyword evidence="8" id="KW-0460">Magnesium</keyword>
<keyword evidence="7" id="KW-0677">Repeat</keyword>
<dbReference type="GO" id="GO:0016477">
    <property type="term" value="P:cell migration"/>
    <property type="evidence" value="ECO:0007669"/>
    <property type="project" value="TreeGrafter"/>
</dbReference>
<keyword evidence="4" id="KW-0245">EGF-like domain</keyword>
<dbReference type="GO" id="GO:0098609">
    <property type="term" value="P:cell-cell adhesion"/>
    <property type="evidence" value="ECO:0007669"/>
    <property type="project" value="TreeGrafter"/>
</dbReference>
<dbReference type="GO" id="GO:0033627">
    <property type="term" value="P:cell adhesion mediated by integrin"/>
    <property type="evidence" value="ECO:0007669"/>
    <property type="project" value="TreeGrafter"/>
</dbReference>
<dbReference type="InterPro" id="IPR036465">
    <property type="entry name" value="vWFA_dom_sf"/>
</dbReference>
<comment type="similarity">
    <text evidence="2 15">Belongs to the integrin beta chain family.</text>
</comment>
<keyword evidence="14" id="KW-0325">Glycoprotein</keyword>
<evidence type="ECO:0000256" key="15">
    <source>
        <dbReference type="RuleBase" id="RU000633"/>
    </source>
</evidence>
<sequence length="591" mass="64736">MSLSLCSADNRCLSSLISTCEDCLRRGPECAWCSQEVMCVCVCVCERAQLLFKCSIVMMSLPVSGGEASFVVEVQQLERYPVDLYYLVDVSASMQDNLDRLKTAGLALSHLMKEHSSDFRVGFGSFVDKPLSPYIDVHPSKLLNPCSDYEVNCRPAHGFIHVLPITHNMTEFTRVVQEQRISGNMDTPEGGFDAMLQAAVCQKDIGWRPEAKHLLLVMTDQPSHLALDGKLAGIVVPHDGRCHLEDNIYSQTTTMEHPTIAQLAEKLLENSVYSIFAVDQVQYRWYEDLLDLIPGSYVGRLFPKASNLKDLVVHAYKVFFKVTVGMSRCPADGGDRDVVMSVRPVGFNESVSVRIRQICVCGCAQTGHCRDDPSSSDCPADTSACRALRSAAVCSGRGVCKCATCVCDSSRLGNIYGKFCEMDDFSCPYVKGLACGGHGRCVSGECVCLPGWTGESCDCPVSTESCVSDDGLICSGWGKCVCGKCVCDDARRSGAFCEKCPICYSSCQSHWSCVKCHLSSGLGSDALQLCNHSCAPAVEYVDDVTGTTAQTQRETQEAAVRLNELCCCSELLRGKYCLYFISLYVYVYLFI</sequence>
<dbReference type="InterPro" id="IPR057243">
    <property type="entry name" value="Integrin_I-EGF_CS"/>
</dbReference>
<dbReference type="GO" id="GO:0005178">
    <property type="term" value="F:integrin binding"/>
    <property type="evidence" value="ECO:0007669"/>
    <property type="project" value="TreeGrafter"/>
</dbReference>
<dbReference type="PROSITE" id="PS52047">
    <property type="entry name" value="I_EGF_2"/>
    <property type="match status" value="1"/>
</dbReference>
<dbReference type="Gene3D" id="2.60.40.1510">
    <property type="entry name" value="ntegrin, alpha v. Chain A, domain 3"/>
    <property type="match status" value="2"/>
</dbReference>